<accession>A0A9Q0EQ17</accession>
<feature type="non-terminal residue" evidence="2">
    <location>
        <position position="1"/>
    </location>
</feature>
<feature type="compositionally biased region" description="Low complexity" evidence="1">
    <location>
        <begin position="84"/>
        <end position="97"/>
    </location>
</feature>
<evidence type="ECO:0000313" key="3">
    <source>
        <dbReference type="Proteomes" id="UP001148018"/>
    </source>
</evidence>
<gene>
    <name evidence="2" type="ORF">NHX12_024306</name>
</gene>
<dbReference type="EMBL" id="JANIIK010000039">
    <property type="protein sequence ID" value="KAJ3609796.1"/>
    <property type="molecule type" value="Genomic_DNA"/>
</dbReference>
<protein>
    <submittedName>
        <fullName evidence="2">Uncharacterized protein</fullName>
    </submittedName>
</protein>
<feature type="compositionally biased region" description="Polar residues" evidence="1">
    <location>
        <begin position="1"/>
        <end position="15"/>
    </location>
</feature>
<keyword evidence="3" id="KW-1185">Reference proteome</keyword>
<feature type="region of interest" description="Disordered" evidence="1">
    <location>
        <begin position="82"/>
        <end position="116"/>
    </location>
</feature>
<comment type="caution">
    <text evidence="2">The sequence shown here is derived from an EMBL/GenBank/DDBJ whole genome shotgun (WGS) entry which is preliminary data.</text>
</comment>
<dbReference type="Proteomes" id="UP001148018">
    <property type="component" value="Unassembled WGS sequence"/>
</dbReference>
<feature type="region of interest" description="Disordered" evidence="1">
    <location>
        <begin position="1"/>
        <end position="29"/>
    </location>
</feature>
<evidence type="ECO:0000256" key="1">
    <source>
        <dbReference type="SAM" id="MobiDB-lite"/>
    </source>
</evidence>
<dbReference type="AlphaFoldDB" id="A0A9Q0EQ17"/>
<sequence>ISNVPAQEGTWTSRRIQPPGQFVKNSGRSRVPAKRYIWVSSLVKDPRDSSSGRAVLTRVTVPERPAPAREAILIPGPAVSGLYPSGCRGSSPSSPRGKPQEVELPTEATGRIPFHH</sequence>
<proteinExistence type="predicted"/>
<evidence type="ECO:0000313" key="2">
    <source>
        <dbReference type="EMBL" id="KAJ3609796.1"/>
    </source>
</evidence>
<reference evidence="2" key="1">
    <citation type="submission" date="2022-07" db="EMBL/GenBank/DDBJ databases">
        <title>Chromosome-level genome of Muraenolepis orangiensis.</title>
        <authorList>
            <person name="Kim J."/>
        </authorList>
    </citation>
    <scope>NUCLEOTIDE SEQUENCE</scope>
    <source>
        <strain evidence="2">KU_S4_2022</strain>
        <tissue evidence="2">Muscle</tissue>
    </source>
</reference>
<organism evidence="2 3">
    <name type="scientific">Muraenolepis orangiensis</name>
    <name type="common">Patagonian moray cod</name>
    <dbReference type="NCBI Taxonomy" id="630683"/>
    <lineage>
        <taxon>Eukaryota</taxon>
        <taxon>Metazoa</taxon>
        <taxon>Chordata</taxon>
        <taxon>Craniata</taxon>
        <taxon>Vertebrata</taxon>
        <taxon>Euteleostomi</taxon>
        <taxon>Actinopterygii</taxon>
        <taxon>Neopterygii</taxon>
        <taxon>Teleostei</taxon>
        <taxon>Neoteleostei</taxon>
        <taxon>Acanthomorphata</taxon>
        <taxon>Zeiogadaria</taxon>
        <taxon>Gadariae</taxon>
        <taxon>Gadiformes</taxon>
        <taxon>Muraenolepidoidei</taxon>
        <taxon>Muraenolepididae</taxon>
        <taxon>Muraenolepis</taxon>
    </lineage>
</organism>
<name>A0A9Q0EQ17_9TELE</name>